<feature type="domain" description="Mitochondrial splicing suppressor 51 zinc-finger" evidence="2">
    <location>
        <begin position="73"/>
        <end position="124"/>
    </location>
</feature>
<keyword evidence="5" id="KW-1185">Reference proteome</keyword>
<dbReference type="GO" id="GO:0033617">
    <property type="term" value="P:mitochondrial respiratory chain complex IV assembly"/>
    <property type="evidence" value="ECO:0007669"/>
    <property type="project" value="EnsemblFungi"/>
</dbReference>
<dbReference type="GeneID" id="30968687"/>
<dbReference type="InterPro" id="IPR046824">
    <property type="entry name" value="Mss51-like_C"/>
</dbReference>
<dbReference type="GO" id="GO:0005739">
    <property type="term" value="C:mitochondrion"/>
    <property type="evidence" value="ECO:0007669"/>
    <property type="project" value="GOC"/>
</dbReference>
<proteinExistence type="predicted"/>
<dbReference type="FunCoup" id="A0A1D2VL51">
    <property type="interactions" value="157"/>
</dbReference>
<reference evidence="5" key="1">
    <citation type="submission" date="2016-05" db="EMBL/GenBank/DDBJ databases">
        <title>Comparative genomics of biotechnologically important yeasts.</title>
        <authorList>
            <consortium name="DOE Joint Genome Institute"/>
            <person name="Riley R."/>
            <person name="Haridas S."/>
            <person name="Wolfe K.H."/>
            <person name="Lopes M.R."/>
            <person name="Hittinger C.T."/>
            <person name="Goker M."/>
            <person name="Salamov A."/>
            <person name="Wisecaver J."/>
            <person name="Long T.M."/>
            <person name="Aerts A.L."/>
            <person name="Barry K."/>
            <person name="Choi C."/>
            <person name="Clum A."/>
            <person name="Coughlan A.Y."/>
            <person name="Deshpande S."/>
            <person name="Douglass A.P."/>
            <person name="Hanson S.J."/>
            <person name="Klenk H.-P."/>
            <person name="Labutti K."/>
            <person name="Lapidus A."/>
            <person name="Lindquist E."/>
            <person name="Lipzen A."/>
            <person name="Meier-Kolthoff J.P."/>
            <person name="Ohm R.A."/>
            <person name="Otillar R.P."/>
            <person name="Pangilinan J."/>
            <person name="Peng Y."/>
            <person name="Rokas A."/>
            <person name="Rosa C.A."/>
            <person name="Scheuner C."/>
            <person name="Sibirny A.A."/>
            <person name="Slot J.C."/>
            <person name="Stielow J.B."/>
            <person name="Sun H."/>
            <person name="Kurtzman C.P."/>
            <person name="Blackwell M."/>
            <person name="Grigoriev I.V."/>
            <person name="Jeffries T.W."/>
        </authorList>
    </citation>
    <scope>NUCLEOTIDE SEQUENCE [LARGE SCALE GENOMIC DNA]</scope>
    <source>
        <strain evidence="5">DSM 1968</strain>
    </source>
</reference>
<dbReference type="InterPro" id="IPR032717">
    <property type="entry name" value="Mss51_Znf"/>
</dbReference>
<feature type="domain" description="Mitochondrial splicing suppressor 51-like C-terminal" evidence="3">
    <location>
        <begin position="215"/>
        <end position="392"/>
    </location>
</feature>
<dbReference type="Proteomes" id="UP000095038">
    <property type="component" value="Unassembled WGS sequence"/>
</dbReference>
<gene>
    <name evidence="4" type="ORF">ASCRUDRAFT_90269</name>
</gene>
<dbReference type="RefSeq" id="XP_020048630.1">
    <property type="nucleotide sequence ID" value="XM_020195051.1"/>
</dbReference>
<evidence type="ECO:0000256" key="1">
    <source>
        <dbReference type="SAM" id="MobiDB-lite"/>
    </source>
</evidence>
<dbReference type="PANTHER" id="PTHR28069">
    <property type="entry name" value="GH20023P"/>
    <property type="match status" value="1"/>
</dbReference>
<dbReference type="GO" id="GO:0070131">
    <property type="term" value="P:positive regulation of mitochondrial translation"/>
    <property type="evidence" value="ECO:0007669"/>
    <property type="project" value="EnsemblFungi"/>
</dbReference>
<dbReference type="AlphaFoldDB" id="A0A1D2VL51"/>
<dbReference type="GO" id="GO:0045182">
    <property type="term" value="F:translation regulator activity"/>
    <property type="evidence" value="ECO:0007669"/>
    <property type="project" value="EnsemblFungi"/>
</dbReference>
<dbReference type="STRING" id="1344418.A0A1D2VL51"/>
<dbReference type="InParanoid" id="A0A1D2VL51"/>
<name>A0A1D2VL51_9ASCO</name>
<dbReference type="Pfam" id="PF20179">
    <property type="entry name" value="MSS51_C"/>
    <property type="match status" value="1"/>
</dbReference>
<evidence type="ECO:0000259" key="2">
    <source>
        <dbReference type="Pfam" id="PF13824"/>
    </source>
</evidence>
<evidence type="ECO:0000259" key="3">
    <source>
        <dbReference type="Pfam" id="PF20179"/>
    </source>
</evidence>
<dbReference type="PANTHER" id="PTHR28069:SF1">
    <property type="entry name" value="PROTEIN MSS51, MITOCHONDRIAL"/>
    <property type="match status" value="1"/>
</dbReference>
<dbReference type="OrthoDB" id="5282002at2759"/>
<protein>
    <submittedName>
        <fullName evidence="4">Protein MSS51, mitochondrial</fullName>
    </submittedName>
</protein>
<feature type="region of interest" description="Disordered" evidence="1">
    <location>
        <begin position="36"/>
        <end position="56"/>
    </location>
</feature>
<evidence type="ECO:0000313" key="5">
    <source>
        <dbReference type="Proteomes" id="UP000095038"/>
    </source>
</evidence>
<organism evidence="4 5">
    <name type="scientific">Ascoidea rubescens DSM 1968</name>
    <dbReference type="NCBI Taxonomy" id="1344418"/>
    <lineage>
        <taxon>Eukaryota</taxon>
        <taxon>Fungi</taxon>
        <taxon>Dikarya</taxon>
        <taxon>Ascomycota</taxon>
        <taxon>Saccharomycotina</taxon>
        <taxon>Saccharomycetes</taxon>
        <taxon>Ascoideaceae</taxon>
        <taxon>Ascoidea</taxon>
    </lineage>
</organism>
<dbReference type="Pfam" id="PF13824">
    <property type="entry name" value="zf-Mss51"/>
    <property type="match status" value="1"/>
</dbReference>
<sequence>MAACFASAVRFANNIVRNNPQVRNIASFFRNALGLDPPASPDDPTTENRFHPWDSSPSAELRTRAATIKANAKCPVSHKDIQYTCPISGIPTHHSKEDWENDLEYHQSKRYELLKKVNIYEHDLRSGRPFPEFEFPEEQESDMLVNFLNWDTFFYTRLFYSMDTEFNLAAATKILSYPITIASVLHEYSPYFLKPKGPLTLEGLKSIAALRYTLYPDETSTFRDRPLRIFVLGARAESQLPAHIWKQLSYLFPYVPLELHFVGPECLFDPEKNLYIQSDTPVVKRVDEDFALVHHTNFFHVYHKSQDFLPYDPYLDVFFLFHPGLGAPETNGQWDETIKGLLESKCAIFTTGYNEFDTNRDINWLLSNYNKDLDILFEKTNNIFGSTKWELNDSNPHELYQFNQQLFGFRGKRYHAIKK</sequence>
<accession>A0A1D2VL51</accession>
<dbReference type="EMBL" id="KV454477">
    <property type="protein sequence ID" value="ODV62323.1"/>
    <property type="molecule type" value="Genomic_DNA"/>
</dbReference>
<evidence type="ECO:0000313" key="4">
    <source>
        <dbReference type="EMBL" id="ODV62323.1"/>
    </source>
</evidence>